<keyword evidence="8" id="KW-0732">Signal</keyword>
<proteinExistence type="predicted"/>
<organism evidence="10 11">
    <name type="scientific">Baekduia soli</name>
    <dbReference type="NCBI Taxonomy" id="496014"/>
    <lineage>
        <taxon>Bacteria</taxon>
        <taxon>Bacillati</taxon>
        <taxon>Actinomycetota</taxon>
        <taxon>Thermoleophilia</taxon>
        <taxon>Solirubrobacterales</taxon>
        <taxon>Baekduiaceae</taxon>
        <taxon>Baekduia</taxon>
    </lineage>
</organism>
<dbReference type="RefSeq" id="WP_146922280.1">
    <property type="nucleotide sequence ID" value="NZ_CP042430.1"/>
</dbReference>
<keyword evidence="5 7" id="KW-0408">Iron</keyword>
<dbReference type="Gene3D" id="2.60.40.420">
    <property type="entry name" value="Cupredoxins - blue copper proteins"/>
    <property type="match status" value="1"/>
</dbReference>
<evidence type="ECO:0000256" key="2">
    <source>
        <dbReference type="ARBA" id="ARBA00022617"/>
    </source>
</evidence>
<dbReference type="OrthoDB" id="5243170at2"/>
<keyword evidence="1" id="KW-0813">Transport</keyword>
<evidence type="ECO:0000256" key="1">
    <source>
        <dbReference type="ARBA" id="ARBA00022448"/>
    </source>
</evidence>
<dbReference type="GO" id="GO:0009055">
    <property type="term" value="F:electron transfer activity"/>
    <property type="evidence" value="ECO:0007669"/>
    <property type="project" value="InterPro"/>
</dbReference>
<feature type="chain" id="PRO_5023040438" evidence="8">
    <location>
        <begin position="25"/>
        <end position="243"/>
    </location>
</feature>
<keyword evidence="3 7" id="KW-0479">Metal-binding</keyword>
<dbReference type="SUPFAM" id="SSF46626">
    <property type="entry name" value="Cytochrome c"/>
    <property type="match status" value="1"/>
</dbReference>
<evidence type="ECO:0000256" key="6">
    <source>
        <dbReference type="ARBA" id="ARBA00023008"/>
    </source>
</evidence>
<dbReference type="Pfam" id="PF00127">
    <property type="entry name" value="Copper-bind"/>
    <property type="match status" value="1"/>
</dbReference>
<dbReference type="InterPro" id="IPR028871">
    <property type="entry name" value="BlueCu_1_BS"/>
</dbReference>
<evidence type="ECO:0000256" key="5">
    <source>
        <dbReference type="ARBA" id="ARBA00023004"/>
    </source>
</evidence>
<evidence type="ECO:0000313" key="11">
    <source>
        <dbReference type="Proteomes" id="UP000321805"/>
    </source>
</evidence>
<keyword evidence="4" id="KW-0249">Electron transport</keyword>
<dbReference type="InterPro" id="IPR036909">
    <property type="entry name" value="Cyt_c-like_dom_sf"/>
</dbReference>
<dbReference type="Gene3D" id="1.10.760.10">
    <property type="entry name" value="Cytochrome c-like domain"/>
    <property type="match status" value="1"/>
</dbReference>
<keyword evidence="11" id="KW-1185">Reference proteome</keyword>
<evidence type="ECO:0000256" key="8">
    <source>
        <dbReference type="SAM" id="SignalP"/>
    </source>
</evidence>
<feature type="domain" description="Cytochrome c" evidence="9">
    <location>
        <begin position="34"/>
        <end position="126"/>
    </location>
</feature>
<keyword evidence="6" id="KW-0186">Copper</keyword>
<sequence length="243" mass="24588">MPRTRLLGRATTMAALLCAVPLVAACGGVKPQQANVVAGKQLFVAKCGSCHQLDRAGTKGNQGPNLDAAFQQSLKDGFGRGAVEGVVYKQILYPNRLPNVAGVKMPAKLVSGEDARDVAAYVASATAKPGKDTGLLATAVKAAGGGTAVEKNGTLTIPADPGGQLAFVASKAIGQPGPVTIAMPNKSGTQHDIVIDGLGKGAVVANGGTSSFKATLEAGKTYTYYCSIPGHRQAGMQGTLTVK</sequence>
<dbReference type="GO" id="GO:0020037">
    <property type="term" value="F:heme binding"/>
    <property type="evidence" value="ECO:0007669"/>
    <property type="project" value="InterPro"/>
</dbReference>
<dbReference type="InterPro" id="IPR009056">
    <property type="entry name" value="Cyt_c-like_dom"/>
</dbReference>
<dbReference type="InterPro" id="IPR000923">
    <property type="entry name" value="BlueCu_1"/>
</dbReference>
<dbReference type="EMBL" id="CP042430">
    <property type="protein sequence ID" value="QEC49915.1"/>
    <property type="molecule type" value="Genomic_DNA"/>
</dbReference>
<dbReference type="Proteomes" id="UP000321805">
    <property type="component" value="Chromosome"/>
</dbReference>
<evidence type="ECO:0000256" key="4">
    <source>
        <dbReference type="ARBA" id="ARBA00022982"/>
    </source>
</evidence>
<keyword evidence="2 7" id="KW-0349">Heme</keyword>
<dbReference type="Pfam" id="PF00034">
    <property type="entry name" value="Cytochrom_C"/>
    <property type="match status" value="1"/>
</dbReference>
<evidence type="ECO:0000256" key="3">
    <source>
        <dbReference type="ARBA" id="ARBA00022723"/>
    </source>
</evidence>
<dbReference type="SUPFAM" id="SSF49503">
    <property type="entry name" value="Cupredoxins"/>
    <property type="match status" value="1"/>
</dbReference>
<dbReference type="PROSITE" id="PS51257">
    <property type="entry name" value="PROKAR_LIPOPROTEIN"/>
    <property type="match status" value="1"/>
</dbReference>
<dbReference type="KEGG" id="bsol:FSW04_21665"/>
<dbReference type="InterPro" id="IPR008972">
    <property type="entry name" value="Cupredoxin"/>
</dbReference>
<accession>A0A5B8UA44</accession>
<reference evidence="10 11" key="1">
    <citation type="journal article" date="2018" name="J. Microbiol.">
        <title>Baekduia soli gen. nov., sp. nov., a novel bacterium isolated from the soil of Baekdu Mountain and proposal of a novel family name, Baekduiaceae fam. nov.</title>
        <authorList>
            <person name="An D.S."/>
            <person name="Siddiqi M.Z."/>
            <person name="Kim K.H."/>
            <person name="Yu H.S."/>
            <person name="Im W.T."/>
        </authorList>
    </citation>
    <scope>NUCLEOTIDE SEQUENCE [LARGE SCALE GENOMIC DNA]</scope>
    <source>
        <strain evidence="10 11">BR7-21</strain>
    </source>
</reference>
<feature type="signal peptide" evidence="8">
    <location>
        <begin position="1"/>
        <end position="24"/>
    </location>
</feature>
<dbReference type="PROSITE" id="PS00196">
    <property type="entry name" value="COPPER_BLUE"/>
    <property type="match status" value="1"/>
</dbReference>
<protein>
    <submittedName>
        <fullName evidence="10">C-type cytochrome</fullName>
    </submittedName>
</protein>
<evidence type="ECO:0000259" key="9">
    <source>
        <dbReference type="PROSITE" id="PS51007"/>
    </source>
</evidence>
<dbReference type="GO" id="GO:0005507">
    <property type="term" value="F:copper ion binding"/>
    <property type="evidence" value="ECO:0007669"/>
    <property type="project" value="InterPro"/>
</dbReference>
<dbReference type="PROSITE" id="PS51007">
    <property type="entry name" value="CYTC"/>
    <property type="match status" value="1"/>
</dbReference>
<gene>
    <name evidence="10" type="ORF">FSW04_21665</name>
</gene>
<name>A0A5B8UA44_9ACTN</name>
<dbReference type="AlphaFoldDB" id="A0A5B8UA44"/>
<evidence type="ECO:0000313" key="10">
    <source>
        <dbReference type="EMBL" id="QEC49915.1"/>
    </source>
</evidence>
<evidence type="ECO:0000256" key="7">
    <source>
        <dbReference type="PROSITE-ProRule" id="PRU00433"/>
    </source>
</evidence>